<name>A0ABS3L498_9STAP</name>
<evidence type="ECO:0000259" key="7">
    <source>
        <dbReference type="PROSITE" id="PS50850"/>
    </source>
</evidence>
<evidence type="ECO:0000256" key="4">
    <source>
        <dbReference type="ARBA" id="ARBA00022989"/>
    </source>
</evidence>
<evidence type="ECO:0000313" key="8">
    <source>
        <dbReference type="EMBL" id="MBO1228380.1"/>
    </source>
</evidence>
<feature type="transmembrane region" description="Helical" evidence="6">
    <location>
        <begin position="76"/>
        <end position="94"/>
    </location>
</feature>
<dbReference type="Gene3D" id="1.20.1250.20">
    <property type="entry name" value="MFS general substrate transporter like domains"/>
    <property type="match status" value="2"/>
</dbReference>
<feature type="transmembrane region" description="Helical" evidence="6">
    <location>
        <begin position="247"/>
        <end position="271"/>
    </location>
</feature>
<evidence type="ECO:0000256" key="3">
    <source>
        <dbReference type="ARBA" id="ARBA00022692"/>
    </source>
</evidence>
<dbReference type="InterPro" id="IPR036259">
    <property type="entry name" value="MFS_trans_sf"/>
</dbReference>
<evidence type="ECO:0000256" key="1">
    <source>
        <dbReference type="ARBA" id="ARBA00004651"/>
    </source>
</evidence>
<dbReference type="EMBL" id="JAFNLT010000017">
    <property type="protein sequence ID" value="MBO1228380.1"/>
    <property type="molecule type" value="Genomic_DNA"/>
</dbReference>
<dbReference type="InterPro" id="IPR020846">
    <property type="entry name" value="MFS_dom"/>
</dbReference>
<feature type="transmembrane region" description="Helical" evidence="6">
    <location>
        <begin position="131"/>
        <end position="151"/>
    </location>
</feature>
<keyword evidence="4 6" id="KW-1133">Transmembrane helix</keyword>
<comment type="caution">
    <text evidence="8">The sequence shown here is derived from an EMBL/GenBank/DDBJ whole genome shotgun (WGS) entry which is preliminary data.</text>
</comment>
<protein>
    <submittedName>
        <fullName evidence="8">MFS transporter</fullName>
    </submittedName>
</protein>
<feature type="transmembrane region" description="Helical" evidence="6">
    <location>
        <begin position="340"/>
        <end position="359"/>
    </location>
</feature>
<feature type="transmembrane region" description="Helical" evidence="6">
    <location>
        <begin position="46"/>
        <end position="67"/>
    </location>
</feature>
<evidence type="ECO:0000256" key="2">
    <source>
        <dbReference type="ARBA" id="ARBA00022448"/>
    </source>
</evidence>
<evidence type="ECO:0000256" key="6">
    <source>
        <dbReference type="SAM" id="Phobius"/>
    </source>
</evidence>
<dbReference type="Proteomes" id="UP000664081">
    <property type="component" value="Unassembled WGS sequence"/>
</dbReference>
<dbReference type="PANTHER" id="PTHR23521">
    <property type="entry name" value="TRANSPORTER MFS SUPERFAMILY"/>
    <property type="match status" value="1"/>
</dbReference>
<keyword evidence="5 6" id="KW-0472">Membrane</keyword>
<feature type="transmembrane region" description="Helical" evidence="6">
    <location>
        <begin position="163"/>
        <end position="182"/>
    </location>
</feature>
<keyword evidence="3 6" id="KW-0812">Transmembrane</keyword>
<dbReference type="PANTHER" id="PTHR23521:SF3">
    <property type="entry name" value="MFS TRANSPORTER"/>
    <property type="match status" value="1"/>
</dbReference>
<feature type="transmembrane region" description="Helical" evidence="6">
    <location>
        <begin position="7"/>
        <end position="26"/>
    </location>
</feature>
<feature type="transmembrane region" description="Helical" evidence="6">
    <location>
        <begin position="100"/>
        <end position="119"/>
    </location>
</feature>
<evidence type="ECO:0000256" key="5">
    <source>
        <dbReference type="ARBA" id="ARBA00023136"/>
    </source>
</evidence>
<dbReference type="InterPro" id="IPR011701">
    <property type="entry name" value="MFS"/>
</dbReference>
<sequence length="394" mass="42785">MKKNRWVALTLIGISVFFSLSLWFSTSVIETELKTKWHLTPAMESWLSIAIPIGFVIGAFISSFLGLADRYNTRKFFAISALTGGLLNGVLIFVDQGHVGIMFRIFIGMTLAGVYPPAVKLISQWFPSQRGVATGILIAALTLGTSLPHFISLLVTFLNGNVVLLLCTVLAIMAAIIMNYALGDGPGSSNDTSFSLGQLKKIFRNKPVMLANYGYFGHMWELYGMWTWLPAFLTASFIAYSPSTDPWISTLVAFGSIGVAGGLGCVIGGVVSDKIGRSNLTISAMTISALCAIFIGFTFGLYFWLTILLALIWGMSVVADSAQFSAAVSDFSEVKSTGTALTFQMCIGYLITIGSINLIPLFKDFIGWEWVFTTLSVGPIIGIIAMSKFKEYEK</sequence>
<evidence type="ECO:0000313" key="9">
    <source>
        <dbReference type="Proteomes" id="UP000664081"/>
    </source>
</evidence>
<proteinExistence type="predicted"/>
<accession>A0ABS3L498</accession>
<gene>
    <name evidence="8" type="ORF">J3T88_13885</name>
</gene>
<dbReference type="Pfam" id="PF07690">
    <property type="entry name" value="MFS_1"/>
    <property type="match status" value="1"/>
</dbReference>
<dbReference type="PROSITE" id="PS50850">
    <property type="entry name" value="MFS"/>
    <property type="match status" value="1"/>
</dbReference>
<keyword evidence="2" id="KW-0813">Transport</keyword>
<dbReference type="SUPFAM" id="SSF103473">
    <property type="entry name" value="MFS general substrate transporter"/>
    <property type="match status" value="1"/>
</dbReference>
<dbReference type="RefSeq" id="WP_207572910.1">
    <property type="nucleotide sequence ID" value="NZ_JAFNLQ010000094.1"/>
</dbReference>
<feature type="transmembrane region" description="Helical" evidence="6">
    <location>
        <begin position="301"/>
        <end position="319"/>
    </location>
</feature>
<reference evidence="8 9" key="1">
    <citation type="submission" date="2021-03" db="EMBL/GenBank/DDBJ databases">
        <title>Staphylococci and Mammaliicocci in bats.</title>
        <authorList>
            <person name="Fountain K."/>
        </authorList>
    </citation>
    <scope>NUCLEOTIDE SEQUENCE [LARGE SCALE GENOMIC DNA]</scope>
    <source>
        <strain evidence="8 9">18_1_E_SW</strain>
    </source>
</reference>
<comment type="subcellular location">
    <subcellularLocation>
        <location evidence="1">Cell membrane</location>
        <topology evidence="1">Multi-pass membrane protein</topology>
    </subcellularLocation>
</comment>
<keyword evidence="9" id="KW-1185">Reference proteome</keyword>
<feature type="transmembrane region" description="Helical" evidence="6">
    <location>
        <begin position="365"/>
        <end position="386"/>
    </location>
</feature>
<organism evidence="8 9">
    <name type="scientific">Staphylococcus nepalensis</name>
    <dbReference type="NCBI Taxonomy" id="214473"/>
    <lineage>
        <taxon>Bacteria</taxon>
        <taxon>Bacillati</taxon>
        <taxon>Bacillota</taxon>
        <taxon>Bacilli</taxon>
        <taxon>Bacillales</taxon>
        <taxon>Staphylococcaceae</taxon>
        <taxon>Staphylococcus</taxon>
    </lineage>
</organism>
<feature type="domain" description="Major facilitator superfamily (MFS) profile" evidence="7">
    <location>
        <begin position="5"/>
        <end position="394"/>
    </location>
</feature>